<feature type="compositionally biased region" description="Low complexity" evidence="1">
    <location>
        <begin position="45"/>
        <end position="58"/>
    </location>
</feature>
<dbReference type="OrthoDB" id="2086244at2"/>
<gene>
    <name evidence="3" type="ORF">DFQ01_105255</name>
</gene>
<organism evidence="3 4">
    <name type="scientific">Paenibacillus cellulosilyticus</name>
    <dbReference type="NCBI Taxonomy" id="375489"/>
    <lineage>
        <taxon>Bacteria</taxon>
        <taxon>Bacillati</taxon>
        <taxon>Bacillota</taxon>
        <taxon>Bacilli</taxon>
        <taxon>Bacillales</taxon>
        <taxon>Paenibacillaceae</taxon>
        <taxon>Paenibacillus</taxon>
    </lineage>
</organism>
<feature type="region of interest" description="Disordered" evidence="1">
    <location>
        <begin position="24"/>
        <end position="67"/>
    </location>
</feature>
<dbReference type="RefSeq" id="WP_146216854.1">
    <property type="nucleotide sequence ID" value="NZ_CP054612.1"/>
</dbReference>
<feature type="chain" id="PRO_5038621605" description="Lipoprotein" evidence="2">
    <location>
        <begin position="20"/>
        <end position="422"/>
    </location>
</feature>
<dbReference type="PROSITE" id="PS51257">
    <property type="entry name" value="PROKAR_LIPOPROTEIN"/>
    <property type="match status" value="1"/>
</dbReference>
<evidence type="ECO:0000256" key="1">
    <source>
        <dbReference type="SAM" id="MobiDB-lite"/>
    </source>
</evidence>
<comment type="caution">
    <text evidence="3">The sequence shown here is derived from an EMBL/GenBank/DDBJ whole genome shotgun (WGS) entry which is preliminary data.</text>
</comment>
<proteinExistence type="predicted"/>
<reference evidence="3 4" key="1">
    <citation type="submission" date="2018-05" db="EMBL/GenBank/DDBJ databases">
        <title>Genomic Encyclopedia of Type Strains, Phase III (KMG-III): the genomes of soil and plant-associated and newly described type strains.</title>
        <authorList>
            <person name="Whitman W."/>
        </authorList>
    </citation>
    <scope>NUCLEOTIDE SEQUENCE [LARGE SCALE GENOMIC DNA]</scope>
    <source>
        <strain evidence="3 4">CECT 5696</strain>
    </source>
</reference>
<protein>
    <recommendedName>
        <fullName evidence="5">Lipoprotein</fullName>
    </recommendedName>
</protein>
<dbReference type="EMBL" id="QGTQ01000005">
    <property type="protein sequence ID" value="PWW05270.1"/>
    <property type="molecule type" value="Genomic_DNA"/>
</dbReference>
<keyword evidence="2" id="KW-0732">Signal</keyword>
<feature type="signal peptide" evidence="2">
    <location>
        <begin position="1"/>
        <end position="19"/>
    </location>
</feature>
<evidence type="ECO:0008006" key="5">
    <source>
        <dbReference type="Google" id="ProtNLM"/>
    </source>
</evidence>
<dbReference type="Proteomes" id="UP000246635">
    <property type="component" value="Unassembled WGS sequence"/>
</dbReference>
<evidence type="ECO:0000313" key="4">
    <source>
        <dbReference type="Proteomes" id="UP000246635"/>
    </source>
</evidence>
<keyword evidence="4" id="KW-1185">Reference proteome</keyword>
<evidence type="ECO:0000313" key="3">
    <source>
        <dbReference type="EMBL" id="PWW05270.1"/>
    </source>
</evidence>
<accession>A0A2V2YY96</accession>
<evidence type="ECO:0000256" key="2">
    <source>
        <dbReference type="SAM" id="SignalP"/>
    </source>
</evidence>
<sequence>MNKIYGLLALLLCSTLWTAGCSSDESASSSDSSSAVSITDAFTEQTNSQQSSSQPSHDQAVDTDAPDANDASKLELASSTYSLVGSIAGKYPIEMKLTLEGSRVSGTYMYTKYKQDLKLQGTVDEAASTGDKLTISMDEFDQDGKITGHFDGTLIFNTTNTPASLSAFVGSWTNADGTKTIPFEAVPASNPNLSSADAAWLGTWKLRDSTQFVDQTLKIEEITSASFSFNLDGIDGGHTGEVTESATRSKDGKTAVFTGNGLTLTFILQDSYLTITAEGDSTYYAGAGVAFGGQFVRDNTLHSLDLLQLNVLPSKDLDDQFRDLVGDDYSLFVNSFQIIDSYPDEDLPETTVVTGGVRGLFTEMEAIIMYDDNATFYAAVIADDGSVDYYTTDKSLYNKLPAAIEEWRSRFKEKDVVYMSFA</sequence>
<dbReference type="AlphaFoldDB" id="A0A2V2YY96"/>
<feature type="compositionally biased region" description="Low complexity" evidence="1">
    <location>
        <begin position="24"/>
        <end position="37"/>
    </location>
</feature>
<name>A0A2V2YY96_9BACL</name>